<reference evidence="3" key="1">
    <citation type="submission" date="2013-09" db="EMBL/GenBank/DDBJ databases">
        <title>Corchorus olitorius genome sequencing.</title>
        <authorList>
            <person name="Alam M."/>
            <person name="Haque M.S."/>
            <person name="Islam M.S."/>
            <person name="Emdad E.M."/>
            <person name="Islam M.M."/>
            <person name="Ahmed B."/>
            <person name="Halim A."/>
            <person name="Hossen Q.M.M."/>
            <person name="Hossain M.Z."/>
            <person name="Ahmed R."/>
            <person name="Khan M.M."/>
            <person name="Islam R."/>
            <person name="Rashid M.M."/>
            <person name="Khan S.A."/>
            <person name="Rahman M.S."/>
            <person name="Alam M."/>
            <person name="Yahiya A.S."/>
            <person name="Khan M.S."/>
            <person name="Azam M.S."/>
            <person name="Haque T."/>
            <person name="Lashkar M.Z.H."/>
            <person name="Akhand A.I."/>
            <person name="Morshed G."/>
            <person name="Roy S."/>
            <person name="Uddin K.S."/>
            <person name="Rabeya T."/>
            <person name="Hossain A.S."/>
            <person name="Chowdhury A."/>
            <person name="Snigdha A.R."/>
            <person name="Mortoza M.S."/>
            <person name="Matin S.A."/>
            <person name="Hoque S.M.E."/>
            <person name="Islam M.K."/>
            <person name="Roy D.K."/>
            <person name="Haider R."/>
            <person name="Moosa M.M."/>
            <person name="Elias S.M."/>
            <person name="Hasan A.M."/>
            <person name="Jahan S."/>
            <person name="Shafiuddin M."/>
            <person name="Mahmood N."/>
            <person name="Shommy N.S."/>
        </authorList>
    </citation>
    <scope>NUCLEOTIDE SEQUENCE [LARGE SCALE GENOMIC DNA]</scope>
    <source>
        <strain evidence="3">cv. O-4</strain>
    </source>
</reference>
<dbReference type="EMBL" id="AWUE01002411">
    <property type="protein sequence ID" value="OMP14025.1"/>
    <property type="molecule type" value="Genomic_DNA"/>
</dbReference>
<proteinExistence type="predicted"/>
<name>A0A1R3L3V1_9ROSI</name>
<evidence type="ECO:0000313" key="3">
    <source>
        <dbReference type="Proteomes" id="UP000187203"/>
    </source>
</evidence>
<dbReference type="AlphaFoldDB" id="A0A1R3L3V1"/>
<organism evidence="2 3">
    <name type="scientific">Corchorus olitorius</name>
    <dbReference type="NCBI Taxonomy" id="93759"/>
    <lineage>
        <taxon>Eukaryota</taxon>
        <taxon>Viridiplantae</taxon>
        <taxon>Streptophyta</taxon>
        <taxon>Embryophyta</taxon>
        <taxon>Tracheophyta</taxon>
        <taxon>Spermatophyta</taxon>
        <taxon>Magnoliopsida</taxon>
        <taxon>eudicotyledons</taxon>
        <taxon>Gunneridae</taxon>
        <taxon>Pentapetalae</taxon>
        <taxon>rosids</taxon>
        <taxon>malvids</taxon>
        <taxon>Malvales</taxon>
        <taxon>Malvaceae</taxon>
        <taxon>Grewioideae</taxon>
        <taxon>Apeibeae</taxon>
        <taxon>Corchorus</taxon>
    </lineage>
</organism>
<evidence type="ECO:0000256" key="1">
    <source>
        <dbReference type="SAM" id="MobiDB-lite"/>
    </source>
</evidence>
<gene>
    <name evidence="2" type="ORF">COLO4_00409</name>
</gene>
<sequence>MEEDIDEHTDMEIGSVEKPVLPAQQGFSDIHEID</sequence>
<accession>A0A1R3L3V1</accession>
<comment type="caution">
    <text evidence="2">The sequence shown here is derived from an EMBL/GenBank/DDBJ whole genome shotgun (WGS) entry which is preliminary data.</text>
</comment>
<evidence type="ECO:0000313" key="2">
    <source>
        <dbReference type="EMBL" id="OMP14025.1"/>
    </source>
</evidence>
<protein>
    <submittedName>
        <fullName evidence="2">Uncharacterized protein</fullName>
    </submittedName>
</protein>
<keyword evidence="3" id="KW-1185">Reference proteome</keyword>
<dbReference type="Proteomes" id="UP000187203">
    <property type="component" value="Unassembled WGS sequence"/>
</dbReference>
<feature type="region of interest" description="Disordered" evidence="1">
    <location>
        <begin position="1"/>
        <end position="34"/>
    </location>
</feature>